<gene>
    <name evidence="3" type="ORF">HGA13_25495</name>
</gene>
<dbReference type="PANTHER" id="PTHR42760">
    <property type="entry name" value="SHORT-CHAIN DEHYDROGENASES/REDUCTASES FAMILY MEMBER"/>
    <property type="match status" value="1"/>
</dbReference>
<evidence type="ECO:0000313" key="4">
    <source>
        <dbReference type="Proteomes" id="UP000565715"/>
    </source>
</evidence>
<dbReference type="FunFam" id="3.40.50.720:FF:000084">
    <property type="entry name" value="Short-chain dehydrogenase reductase"/>
    <property type="match status" value="1"/>
</dbReference>
<evidence type="ECO:0000256" key="2">
    <source>
        <dbReference type="ARBA" id="ARBA00023002"/>
    </source>
</evidence>
<dbReference type="InterPro" id="IPR002347">
    <property type="entry name" value="SDR_fam"/>
</dbReference>
<proteinExistence type="inferred from homology"/>
<keyword evidence="2" id="KW-0560">Oxidoreductase</keyword>
<dbReference type="GO" id="GO:0016616">
    <property type="term" value="F:oxidoreductase activity, acting on the CH-OH group of donors, NAD or NADP as acceptor"/>
    <property type="evidence" value="ECO:0007669"/>
    <property type="project" value="TreeGrafter"/>
</dbReference>
<dbReference type="PRINTS" id="PR00081">
    <property type="entry name" value="GDHRDH"/>
</dbReference>
<dbReference type="Pfam" id="PF13561">
    <property type="entry name" value="adh_short_C2"/>
    <property type="match status" value="1"/>
</dbReference>
<organism evidence="3 4">
    <name type="scientific">Nocardia speluncae</name>
    <dbReference type="NCBI Taxonomy" id="419477"/>
    <lineage>
        <taxon>Bacteria</taxon>
        <taxon>Bacillati</taxon>
        <taxon>Actinomycetota</taxon>
        <taxon>Actinomycetes</taxon>
        <taxon>Mycobacteriales</taxon>
        <taxon>Nocardiaceae</taxon>
        <taxon>Nocardia</taxon>
    </lineage>
</organism>
<name>A0A846XLE6_9NOCA</name>
<dbReference type="PRINTS" id="PR00080">
    <property type="entry name" value="SDRFAMILY"/>
</dbReference>
<dbReference type="Proteomes" id="UP000565715">
    <property type="component" value="Unassembled WGS sequence"/>
</dbReference>
<dbReference type="Gene3D" id="3.40.50.720">
    <property type="entry name" value="NAD(P)-binding Rossmann-like Domain"/>
    <property type="match status" value="1"/>
</dbReference>
<dbReference type="RefSeq" id="WP_068044862.1">
    <property type="nucleotide sequence ID" value="NZ_JAAXOO010000006.1"/>
</dbReference>
<dbReference type="EMBL" id="JAAXOO010000006">
    <property type="protein sequence ID" value="NKY36397.1"/>
    <property type="molecule type" value="Genomic_DNA"/>
</dbReference>
<dbReference type="PROSITE" id="PS00061">
    <property type="entry name" value="ADH_SHORT"/>
    <property type="match status" value="1"/>
</dbReference>
<sequence>MGELTDRVVIVTGATVHLGRAYVSALAERGASVVVADLSGSAAVAGEIRRAGGTAIGVDIDLREPRSLETMAERAWTEFGAVHALVNNAGYFRTMFRGPFESIPDDDWDRCFEINVKGTWYAIRAVVPWLRRCGGGSIVNISSATAFKGLGNVVHYAAAKAAITGMTRSLARELGADGIRVNAVAPDYVPDDDLHNRSPAAGDRAVANRCLARKQTAEDLVGSVAYLVGAGSAFVTGQTLHVNGGSYFG</sequence>
<evidence type="ECO:0000313" key="3">
    <source>
        <dbReference type="EMBL" id="NKY36397.1"/>
    </source>
</evidence>
<dbReference type="InterPro" id="IPR036291">
    <property type="entry name" value="NAD(P)-bd_dom_sf"/>
</dbReference>
<accession>A0A846XLE6</accession>
<dbReference type="InterPro" id="IPR020904">
    <property type="entry name" value="Sc_DH/Rdtase_CS"/>
</dbReference>
<comment type="caution">
    <text evidence="3">The sequence shown here is derived from an EMBL/GenBank/DDBJ whole genome shotgun (WGS) entry which is preliminary data.</text>
</comment>
<keyword evidence="4" id="KW-1185">Reference proteome</keyword>
<dbReference type="CDD" id="cd05233">
    <property type="entry name" value="SDR_c"/>
    <property type="match status" value="1"/>
</dbReference>
<protein>
    <submittedName>
        <fullName evidence="3">SDR family oxidoreductase</fullName>
    </submittedName>
</protein>
<dbReference type="SUPFAM" id="SSF51735">
    <property type="entry name" value="NAD(P)-binding Rossmann-fold domains"/>
    <property type="match status" value="1"/>
</dbReference>
<comment type="similarity">
    <text evidence="1">Belongs to the short-chain dehydrogenases/reductases (SDR) family.</text>
</comment>
<dbReference type="AlphaFoldDB" id="A0A846XLE6"/>
<reference evidence="3 4" key="1">
    <citation type="submission" date="2020-04" db="EMBL/GenBank/DDBJ databases">
        <title>MicrobeNet Type strains.</title>
        <authorList>
            <person name="Nicholson A.C."/>
        </authorList>
    </citation>
    <scope>NUCLEOTIDE SEQUENCE [LARGE SCALE GENOMIC DNA]</scope>
    <source>
        <strain evidence="3 4">DSM 45078</strain>
    </source>
</reference>
<evidence type="ECO:0000256" key="1">
    <source>
        <dbReference type="ARBA" id="ARBA00006484"/>
    </source>
</evidence>